<reference evidence="12 13" key="1">
    <citation type="journal article" date="2024" name="Nat. Commun.">
        <title>Phylogenomics reveals the evolutionary origins of lichenization in chlorophyte algae.</title>
        <authorList>
            <person name="Puginier C."/>
            <person name="Libourel C."/>
            <person name="Otte J."/>
            <person name="Skaloud P."/>
            <person name="Haon M."/>
            <person name="Grisel S."/>
            <person name="Petersen M."/>
            <person name="Berrin J.G."/>
            <person name="Delaux P.M."/>
            <person name="Dal Grande F."/>
            <person name="Keller J."/>
        </authorList>
    </citation>
    <scope>NUCLEOTIDE SEQUENCE [LARGE SCALE GENOMIC DNA]</scope>
    <source>
        <strain evidence="12 13">SAG 245.80</strain>
    </source>
</reference>
<evidence type="ECO:0000256" key="8">
    <source>
        <dbReference type="SAM" id="SignalP"/>
    </source>
</evidence>
<dbReference type="Pfam" id="PF21317">
    <property type="entry name" value="BetaGal_ABD_1"/>
    <property type="match status" value="1"/>
</dbReference>
<dbReference type="Pfam" id="PF21467">
    <property type="entry name" value="BetaGal_gal-bd"/>
    <property type="match status" value="1"/>
</dbReference>
<proteinExistence type="inferred from homology"/>
<evidence type="ECO:0000256" key="2">
    <source>
        <dbReference type="ARBA" id="ARBA00009809"/>
    </source>
</evidence>
<dbReference type="InterPro" id="IPR048912">
    <property type="entry name" value="BetaGal1-like_ABD1"/>
</dbReference>
<comment type="similarity">
    <text evidence="2 7">Belongs to the glycosyl hydrolase 35 family.</text>
</comment>
<evidence type="ECO:0000259" key="9">
    <source>
        <dbReference type="Pfam" id="PF01301"/>
    </source>
</evidence>
<accession>A0AAW1QK25</accession>
<gene>
    <name evidence="12" type="ORF">WJX81_004092</name>
</gene>
<keyword evidence="5 6" id="KW-0326">Glycosidase</keyword>
<dbReference type="InterPro" id="IPR031330">
    <property type="entry name" value="Gly_Hdrlase_35_cat"/>
</dbReference>
<dbReference type="EC" id="3.2.1.23" evidence="3 6"/>
<dbReference type="PROSITE" id="PS01182">
    <property type="entry name" value="GLYCOSYL_HYDROL_F35"/>
    <property type="match status" value="1"/>
</dbReference>
<dbReference type="Gene3D" id="3.20.20.80">
    <property type="entry name" value="Glycosidases"/>
    <property type="match status" value="1"/>
</dbReference>
<dbReference type="PANTHER" id="PTHR23421">
    <property type="entry name" value="BETA-GALACTOSIDASE RELATED"/>
    <property type="match status" value="1"/>
</dbReference>
<evidence type="ECO:0000313" key="12">
    <source>
        <dbReference type="EMBL" id="KAK9821791.1"/>
    </source>
</evidence>
<evidence type="ECO:0000256" key="5">
    <source>
        <dbReference type="ARBA" id="ARBA00023295"/>
    </source>
</evidence>
<feature type="signal peptide" evidence="8">
    <location>
        <begin position="1"/>
        <end position="25"/>
    </location>
</feature>
<name>A0AAW1QK25_9CHLO</name>
<feature type="domain" description="Glycoside hydrolase 35 catalytic" evidence="9">
    <location>
        <begin position="830"/>
        <end position="1167"/>
    </location>
</feature>
<dbReference type="PRINTS" id="PR00742">
    <property type="entry name" value="GLHYDRLASE35"/>
</dbReference>
<dbReference type="GO" id="GO:0004565">
    <property type="term" value="F:beta-galactosidase activity"/>
    <property type="evidence" value="ECO:0007669"/>
    <property type="project" value="UniProtKB-EC"/>
</dbReference>
<evidence type="ECO:0000256" key="7">
    <source>
        <dbReference type="RuleBase" id="RU003679"/>
    </source>
</evidence>
<dbReference type="Gene3D" id="2.60.120.260">
    <property type="entry name" value="Galactose-binding domain-like"/>
    <property type="match status" value="2"/>
</dbReference>
<dbReference type="EMBL" id="JALJOU010000096">
    <property type="protein sequence ID" value="KAK9821791.1"/>
    <property type="molecule type" value="Genomic_DNA"/>
</dbReference>
<evidence type="ECO:0000256" key="3">
    <source>
        <dbReference type="ARBA" id="ARBA00012756"/>
    </source>
</evidence>
<dbReference type="SUPFAM" id="SSF49785">
    <property type="entry name" value="Galactose-binding domain-like"/>
    <property type="match status" value="1"/>
</dbReference>
<evidence type="ECO:0000256" key="4">
    <source>
        <dbReference type="ARBA" id="ARBA00022801"/>
    </source>
</evidence>
<dbReference type="InterPro" id="IPR032482">
    <property type="entry name" value="DUF5054"/>
</dbReference>
<dbReference type="Pfam" id="PF01301">
    <property type="entry name" value="Glyco_hydro_35"/>
    <property type="match status" value="1"/>
</dbReference>
<dbReference type="CDD" id="cd10791">
    <property type="entry name" value="GH38N_AMII_like_1"/>
    <property type="match status" value="1"/>
</dbReference>
<evidence type="ECO:0000313" key="13">
    <source>
        <dbReference type="Proteomes" id="UP001445335"/>
    </source>
</evidence>
<protein>
    <recommendedName>
        <fullName evidence="3 6">Beta-galactosidase</fullName>
        <ecNumber evidence="3 6">3.2.1.23</ecNumber>
    </recommendedName>
</protein>
<feature type="domain" description="Beta-galactosidase galactose-binding" evidence="11">
    <location>
        <begin position="1397"/>
        <end position="1465"/>
    </location>
</feature>
<dbReference type="SUPFAM" id="SSF51445">
    <property type="entry name" value="(Trans)glycosidases"/>
    <property type="match status" value="1"/>
</dbReference>
<dbReference type="InterPro" id="IPR008979">
    <property type="entry name" value="Galactose-bd-like_sf"/>
</dbReference>
<feature type="chain" id="PRO_5043542191" description="Beta-galactosidase" evidence="8">
    <location>
        <begin position="26"/>
        <end position="1535"/>
    </location>
</feature>
<evidence type="ECO:0000259" key="10">
    <source>
        <dbReference type="Pfam" id="PF21317"/>
    </source>
</evidence>
<keyword evidence="4 6" id="KW-0378">Hydrolase</keyword>
<dbReference type="GO" id="GO:0005975">
    <property type="term" value="P:carbohydrate metabolic process"/>
    <property type="evidence" value="ECO:0007669"/>
    <property type="project" value="InterPro"/>
</dbReference>
<dbReference type="Proteomes" id="UP001445335">
    <property type="component" value="Unassembled WGS sequence"/>
</dbReference>
<dbReference type="InterPro" id="IPR001944">
    <property type="entry name" value="Glycoside_Hdrlase_35"/>
</dbReference>
<evidence type="ECO:0000256" key="6">
    <source>
        <dbReference type="RuleBase" id="RU000675"/>
    </source>
</evidence>
<keyword evidence="8" id="KW-0732">Signal</keyword>
<keyword evidence="13" id="KW-1185">Reference proteome</keyword>
<comment type="catalytic activity">
    <reaction evidence="1 6">
        <text>Hydrolysis of terminal non-reducing beta-D-galactose residues in beta-D-galactosides.</text>
        <dbReference type="EC" id="3.2.1.23"/>
    </reaction>
</comment>
<dbReference type="InterPro" id="IPR019801">
    <property type="entry name" value="Glyco_hydro_35_CS"/>
</dbReference>
<evidence type="ECO:0000256" key="1">
    <source>
        <dbReference type="ARBA" id="ARBA00001412"/>
    </source>
</evidence>
<dbReference type="InterPro" id="IPR017853">
    <property type="entry name" value="GH"/>
</dbReference>
<comment type="caution">
    <text evidence="12">The sequence shown here is derived from an EMBL/GenBank/DDBJ whole genome shotgun (WGS) entry which is preliminary data.</text>
</comment>
<dbReference type="InterPro" id="IPR048913">
    <property type="entry name" value="BetaGal_gal-bd"/>
</dbReference>
<dbReference type="Pfam" id="PF16477">
    <property type="entry name" value="DUF5054"/>
    <property type="match status" value="1"/>
</dbReference>
<feature type="domain" description="Beta-galactosidase 1-like first all-beta" evidence="10">
    <location>
        <begin position="1233"/>
        <end position="1356"/>
    </location>
</feature>
<evidence type="ECO:0000259" key="11">
    <source>
        <dbReference type="Pfam" id="PF21467"/>
    </source>
</evidence>
<organism evidence="12 13">
    <name type="scientific">Elliptochloris bilobata</name>
    <dbReference type="NCBI Taxonomy" id="381761"/>
    <lineage>
        <taxon>Eukaryota</taxon>
        <taxon>Viridiplantae</taxon>
        <taxon>Chlorophyta</taxon>
        <taxon>core chlorophytes</taxon>
        <taxon>Trebouxiophyceae</taxon>
        <taxon>Trebouxiophyceae incertae sedis</taxon>
        <taxon>Elliptochloris clade</taxon>
        <taxon>Elliptochloris</taxon>
    </lineage>
</organism>
<sequence length="1535" mass="166518">MASNAMLACAVLGVIFCTFILSAYCHPTPDVHVVFSSHLDIGFKDAGSVESVVNEYFNQHFPDAIATASQVRSQQGRQYRYMTHSWLVSLYLDCPPGLGLDCPSATAVTAFKAAVHRGDIYWHALPFNLEAEVADTSLLAAAVNITHDLDARFGLPPKMTVSQRDVPGLTRSAIPVLRSAGVRAISIGVNQASAPPGVPKNTPFIWRDERTSTSLIGMLHPGGYSGLPVDDGTHECVLAPGFYHVLCCAWNAGDNSGPHTASQVADIFDILSKDFPNSVIRASTFDEYVAELLDYLPTYRNWPTVTQEIGDTWVYGVASDPQKLARFRALMRMRSALPEEALRVPALKNFTRMLLKIPEHTWGADMKTYLPDFDNWDNADFHAHLGDWDYQAVVAGWYDQAAYLDHAVEALSGSPEGQKARDALTQLDALWQPPSTAGFQALGMHDTLTFASHAWTISLDPATGALAGLQRRWRSSPGRTGAQWVGSAKPFGVFTYSTYTEDDYSVIWDNYAYISPDTWWFKQDFGKSNCSSAHPRRADTVPQARQVWLQQVSPGSFRVLVRASMPLELTESAGGPAEVWLDIASLAGDDRLLYDVLWVNKTATRLPEAVWLAFQPSLAAADASSWLMQKLGQPVSPLDVIRNGSQAMHAVDDDGVAVVGTGPHAWERLQIRSLDAALVSPGKRTPFPNLDPAAVDMSQGVSFCLSNNIWGTNYVMWTPYGKQSPTMRFRFEILARDVSPPSSTSGFAAPPGTACDRLCCPPGVLALLAALLATGAAAAPSAPAWSSFKQGATTGWLTMDDAPHFVGPQSRALAAGTNRSFIVAGQGDVFLKDGQPFRFIAGTIHYFRIHPAYWEDRLMRLKALGLTAVQVYVPWNHHELYPFQYTWDGAADVVQFLETADKLGLLVILRPGPYICAEWDFGGFPWWLGSSQVVGGGQDKATQMRIRSDDPKYLQHVDRWWNTLLPRLAHLTYQRGGPIIATQVENEFGFIGPNEPYLRHLIAIAKAAFGPDHILFTTDPPVHVTKGSLRGGDVLSVVDFGAHWFSMDDAFGRQKSMNPPGQSPVWCSEFYTGWLTWWGQAMANSSIYDFLDTFDQILRYNNNMGSVTLYMASGGTNFGYTAGSQVDGTNDPTWDWEAGELQAKGKYSSVITSYDYASPVSEAGDYGQPGINGPNKFELIRASIANHTGNAVLPMPPRPTIHAYGSVALTQQASLLSQLPQLVPGDGILSDLPLPMEEYGQQGGLILYRIEVNSSQIFNNATLYFGDRVHDSAIIMVNGIVIGRLDRNQEANLELGINAPSAGPVVPSNSSAAILDILVEGYARRNTGTEFDFKGLPSSIVLLNGLPLTGWRVFTLPISDTSVLCFPKAAAAPAPAPALAPAKLAAAPHPNVATNGPIFFKGTLYVDPSLADNLGRFPDSYLSVANGWNKGLVFINGYNIGPYWPAFGPQETQYVPGPLLKACDNEIILLETGGGMGSNAVVTFTTAANFYGPATQSFGGAATEGGAAISAAPSPGSPAVGKQFGGHMVMPKTEL</sequence>